<sequence>MEFIVVHMQRFLDHEYPRIYSTDWLEKIIKVIYEQFHFTEFERGIILSPSNLPEEDWRRPDKENRFVYCSVKSTLKEANQILPKFAVNLAYVLYPRIPTIFLAFAYFVDGNLQIGVYLSGLLKRRLSLTQNNESAFDMSCHVAYKVKEILANILSENEIIHVSIKNSVPSEGTDFTDQFYEYIRGGNIFSWF</sequence>
<evidence type="ECO:0000313" key="2">
    <source>
        <dbReference type="WBParaSite" id="PDA_v2.g12798.t1"/>
    </source>
</evidence>
<proteinExistence type="predicted"/>
<keyword evidence="1" id="KW-1185">Reference proteome</keyword>
<reference evidence="2" key="1">
    <citation type="submission" date="2022-11" db="UniProtKB">
        <authorList>
            <consortium name="WormBaseParasite"/>
        </authorList>
    </citation>
    <scope>IDENTIFICATION</scope>
</reference>
<organism evidence="1 2">
    <name type="scientific">Panagrolaimus davidi</name>
    <dbReference type="NCBI Taxonomy" id="227884"/>
    <lineage>
        <taxon>Eukaryota</taxon>
        <taxon>Metazoa</taxon>
        <taxon>Ecdysozoa</taxon>
        <taxon>Nematoda</taxon>
        <taxon>Chromadorea</taxon>
        <taxon>Rhabditida</taxon>
        <taxon>Tylenchina</taxon>
        <taxon>Panagrolaimomorpha</taxon>
        <taxon>Panagrolaimoidea</taxon>
        <taxon>Panagrolaimidae</taxon>
        <taxon>Panagrolaimus</taxon>
    </lineage>
</organism>
<protein>
    <submittedName>
        <fullName evidence="2">Uncharacterized protein</fullName>
    </submittedName>
</protein>
<name>A0A914PBT7_9BILA</name>
<accession>A0A914PBT7</accession>
<evidence type="ECO:0000313" key="1">
    <source>
        <dbReference type="Proteomes" id="UP000887578"/>
    </source>
</evidence>
<dbReference type="AlphaFoldDB" id="A0A914PBT7"/>
<dbReference type="Proteomes" id="UP000887578">
    <property type="component" value="Unplaced"/>
</dbReference>
<dbReference type="WBParaSite" id="PDA_v2.g12798.t1">
    <property type="protein sequence ID" value="PDA_v2.g12798.t1"/>
    <property type="gene ID" value="PDA_v2.g12798"/>
</dbReference>